<protein>
    <recommendedName>
        <fullName evidence="8">EamA domain-containing protein</fullName>
    </recommendedName>
</protein>
<evidence type="ECO:0000313" key="10">
    <source>
        <dbReference type="Proteomes" id="UP001301350"/>
    </source>
</evidence>
<feature type="transmembrane region" description="Helical" evidence="7">
    <location>
        <begin position="285"/>
        <end position="303"/>
    </location>
</feature>
<evidence type="ECO:0000256" key="6">
    <source>
        <dbReference type="SAM" id="MobiDB-lite"/>
    </source>
</evidence>
<dbReference type="InterPro" id="IPR000620">
    <property type="entry name" value="EamA_dom"/>
</dbReference>
<evidence type="ECO:0000256" key="4">
    <source>
        <dbReference type="ARBA" id="ARBA00022989"/>
    </source>
</evidence>
<dbReference type="Proteomes" id="UP001301350">
    <property type="component" value="Unassembled WGS sequence"/>
</dbReference>
<comment type="caution">
    <text evidence="9">The sequence shown here is derived from an EMBL/GenBank/DDBJ whole genome shotgun (WGS) entry which is preliminary data.</text>
</comment>
<reference evidence="9 10" key="1">
    <citation type="submission" date="2022-07" db="EMBL/GenBank/DDBJ databases">
        <title>Genome-wide signatures of adaptation to extreme environments.</title>
        <authorList>
            <person name="Cho C.H."/>
            <person name="Yoon H.S."/>
        </authorList>
    </citation>
    <scope>NUCLEOTIDE SEQUENCE [LARGE SCALE GENOMIC DNA]</scope>
    <source>
        <strain evidence="9 10">DBV 063 E5</strain>
    </source>
</reference>
<dbReference type="Pfam" id="PF00892">
    <property type="entry name" value="EamA"/>
    <property type="match status" value="1"/>
</dbReference>
<keyword evidence="10" id="KW-1185">Reference proteome</keyword>
<organism evidence="9 10">
    <name type="scientific">Cyanidium caldarium</name>
    <name type="common">Red alga</name>
    <dbReference type="NCBI Taxonomy" id="2771"/>
    <lineage>
        <taxon>Eukaryota</taxon>
        <taxon>Rhodophyta</taxon>
        <taxon>Bangiophyceae</taxon>
        <taxon>Cyanidiales</taxon>
        <taxon>Cyanidiaceae</taxon>
        <taxon>Cyanidium</taxon>
    </lineage>
</organism>
<feature type="transmembrane region" description="Helical" evidence="7">
    <location>
        <begin position="315"/>
        <end position="333"/>
    </location>
</feature>
<evidence type="ECO:0000259" key="8">
    <source>
        <dbReference type="Pfam" id="PF00892"/>
    </source>
</evidence>
<dbReference type="GO" id="GO:0005886">
    <property type="term" value="C:plasma membrane"/>
    <property type="evidence" value="ECO:0007669"/>
    <property type="project" value="UniProtKB-SubCell"/>
</dbReference>
<dbReference type="PANTHER" id="PTHR42920">
    <property type="entry name" value="OS03G0707200 PROTEIN-RELATED"/>
    <property type="match status" value="1"/>
</dbReference>
<keyword evidence="2" id="KW-1003">Cell membrane</keyword>
<feature type="transmembrane region" description="Helical" evidence="7">
    <location>
        <begin position="254"/>
        <end position="273"/>
    </location>
</feature>
<feature type="region of interest" description="Disordered" evidence="6">
    <location>
        <begin position="31"/>
        <end position="97"/>
    </location>
</feature>
<name>A0AAV9J0I8_CYACA</name>
<comment type="subcellular location">
    <subcellularLocation>
        <location evidence="1">Cell membrane</location>
        <topology evidence="1">Multi-pass membrane protein</topology>
    </subcellularLocation>
</comment>
<feature type="compositionally biased region" description="Basic residues" evidence="6">
    <location>
        <begin position="44"/>
        <end position="55"/>
    </location>
</feature>
<evidence type="ECO:0000256" key="5">
    <source>
        <dbReference type="ARBA" id="ARBA00023136"/>
    </source>
</evidence>
<proteinExistence type="predicted"/>
<dbReference type="SUPFAM" id="SSF103481">
    <property type="entry name" value="Multidrug resistance efflux transporter EmrE"/>
    <property type="match status" value="2"/>
</dbReference>
<dbReference type="EMBL" id="JANCYW010000016">
    <property type="protein sequence ID" value="KAK4538100.1"/>
    <property type="molecule type" value="Genomic_DNA"/>
</dbReference>
<evidence type="ECO:0000256" key="1">
    <source>
        <dbReference type="ARBA" id="ARBA00004651"/>
    </source>
</evidence>
<feature type="transmembrane region" description="Helical" evidence="7">
    <location>
        <begin position="345"/>
        <end position="365"/>
    </location>
</feature>
<evidence type="ECO:0000313" key="9">
    <source>
        <dbReference type="EMBL" id="KAK4538100.1"/>
    </source>
</evidence>
<evidence type="ECO:0000256" key="7">
    <source>
        <dbReference type="SAM" id="Phobius"/>
    </source>
</evidence>
<keyword evidence="5 7" id="KW-0472">Membrane</keyword>
<dbReference type="InterPro" id="IPR051258">
    <property type="entry name" value="Diverse_Substrate_Transporter"/>
</dbReference>
<dbReference type="InterPro" id="IPR037185">
    <property type="entry name" value="EmrE-like"/>
</dbReference>
<keyword evidence="4 7" id="KW-1133">Transmembrane helix</keyword>
<dbReference type="AlphaFoldDB" id="A0AAV9J0I8"/>
<gene>
    <name evidence="9" type="ORF">CDCA_CDCA16G4125</name>
</gene>
<evidence type="ECO:0000256" key="2">
    <source>
        <dbReference type="ARBA" id="ARBA00022475"/>
    </source>
</evidence>
<dbReference type="PANTHER" id="PTHR42920:SF5">
    <property type="entry name" value="EAMA DOMAIN-CONTAINING PROTEIN"/>
    <property type="match status" value="1"/>
</dbReference>
<feature type="transmembrane region" description="Helical" evidence="7">
    <location>
        <begin position="228"/>
        <end position="248"/>
    </location>
</feature>
<feature type="region of interest" description="Disordered" evidence="6">
    <location>
        <begin position="470"/>
        <end position="490"/>
    </location>
</feature>
<accession>A0AAV9J0I8</accession>
<feature type="domain" description="EamA" evidence="8">
    <location>
        <begin position="385"/>
        <end position="465"/>
    </location>
</feature>
<sequence length="490" mass="52028">MAAPSSRPRWRTGRSSGYAWCAWSTQTPLIQPGRSTRCVEGNKPLHRASPRRGHRLTWQVRASGSPPPPGRGSAPRPRERTQAPSSAPADASRDGVGAAAFTTPAEPAAAGRRAAARGLVEVAAGVRVPGRALYYSVAFLWGSFAPAVRELYTLRHPPSPALFNTARLLLSSSTFWPVWRQEWHQLRRRLREQLGGAPDALATATVSARLAAAGQLLRSQTYAWFRGGLELGLYVFLGNVTQVIGLEYTPASRAAFLVQLQTVFIPLLSGVFARVGFIDASASQLNWQTLITSGMAFAGVFLLSQDKASPVPVNLVGDALEVLAAFLFSIYVLRLDKHAHAIENTTPLAATKIAVQALCSIGWALSSRGAAPAASASAHGEVGGIGWHDAGVTVAVVAWTGLLVSAFTGYAQPKCQKTVSASESGVILATQPLFAAALSVAFLGERLGWKGMLGGAIILASTLVSTVLHRGEGAEEEPPTTNPEKKRKRH</sequence>
<keyword evidence="3 7" id="KW-0812">Transmembrane</keyword>
<feature type="transmembrane region" description="Helical" evidence="7">
    <location>
        <begin position="385"/>
        <end position="404"/>
    </location>
</feature>
<evidence type="ECO:0000256" key="3">
    <source>
        <dbReference type="ARBA" id="ARBA00022692"/>
    </source>
</evidence>